<evidence type="ECO:0000313" key="4">
    <source>
        <dbReference type="EMBL" id="HIQ82271.1"/>
    </source>
</evidence>
<protein>
    <submittedName>
        <fullName evidence="4">Nitroreductase family protein</fullName>
    </submittedName>
</protein>
<comment type="caution">
    <text evidence="4">The sequence shown here is derived from an EMBL/GenBank/DDBJ whole genome shotgun (WGS) entry which is preliminary data.</text>
</comment>
<gene>
    <name evidence="4" type="ORF">IAA52_04135</name>
</gene>
<dbReference type="GO" id="GO:0016491">
    <property type="term" value="F:oxidoreductase activity"/>
    <property type="evidence" value="ECO:0007669"/>
    <property type="project" value="UniProtKB-KW"/>
</dbReference>
<dbReference type="InterPro" id="IPR000415">
    <property type="entry name" value="Nitroreductase-like"/>
</dbReference>
<dbReference type="Gene3D" id="3.40.109.10">
    <property type="entry name" value="NADH Oxidase"/>
    <property type="match status" value="1"/>
</dbReference>
<evidence type="ECO:0000259" key="3">
    <source>
        <dbReference type="Pfam" id="PF00881"/>
    </source>
</evidence>
<dbReference type="AlphaFoldDB" id="A0A9D0ZL58"/>
<dbReference type="PANTHER" id="PTHR43673">
    <property type="entry name" value="NAD(P)H NITROREDUCTASE YDGI-RELATED"/>
    <property type="match status" value="1"/>
</dbReference>
<accession>A0A9D0ZL58</accession>
<organism evidence="4 5">
    <name type="scientific">Candidatus Pullichristensenella stercorigallinarum</name>
    <dbReference type="NCBI Taxonomy" id="2840909"/>
    <lineage>
        <taxon>Bacteria</taxon>
        <taxon>Bacillati</taxon>
        <taxon>Bacillota</taxon>
        <taxon>Clostridia</taxon>
        <taxon>Candidatus Pullichristensenella</taxon>
    </lineage>
</organism>
<proteinExistence type="inferred from homology"/>
<dbReference type="PANTHER" id="PTHR43673:SF10">
    <property type="entry name" value="NADH DEHYDROGENASE_NAD(P)H NITROREDUCTASE XCC3605-RELATED"/>
    <property type="match status" value="1"/>
</dbReference>
<reference evidence="4" key="2">
    <citation type="journal article" date="2021" name="PeerJ">
        <title>Extensive microbial diversity within the chicken gut microbiome revealed by metagenomics and culture.</title>
        <authorList>
            <person name="Gilroy R."/>
            <person name="Ravi A."/>
            <person name="Getino M."/>
            <person name="Pursley I."/>
            <person name="Horton D.L."/>
            <person name="Alikhan N.F."/>
            <person name="Baker D."/>
            <person name="Gharbi K."/>
            <person name="Hall N."/>
            <person name="Watson M."/>
            <person name="Adriaenssens E.M."/>
            <person name="Foster-Nyarko E."/>
            <person name="Jarju S."/>
            <person name="Secka A."/>
            <person name="Antonio M."/>
            <person name="Oren A."/>
            <person name="Chaudhuri R.R."/>
            <person name="La Ragione R."/>
            <person name="Hildebrand F."/>
            <person name="Pallen M.J."/>
        </authorList>
    </citation>
    <scope>NUCLEOTIDE SEQUENCE</scope>
    <source>
        <strain evidence="4">ChiSjej6B24-2974</strain>
    </source>
</reference>
<evidence type="ECO:0000313" key="5">
    <source>
        <dbReference type="Proteomes" id="UP000824260"/>
    </source>
</evidence>
<dbReference type="SUPFAM" id="SSF55469">
    <property type="entry name" value="FMN-dependent nitroreductase-like"/>
    <property type="match status" value="1"/>
</dbReference>
<sequence>MDLLELMKCRRSIRKYQQRQVELADLQKVMEAGAYAPNAGGGQRSILLAIRNPALVETVGQLNLRRFDRTRLAGSYVSREQPSNIDDPSIKSGFYGAPTVVAVFSQKNFLYGVPDAFCCAENMVLEATALGLASCIVARGEETFDNDEGRALLQAWGIPENYIARCFVLLGYCDGKYPQGKPRRADRLKIVE</sequence>
<comment type="similarity">
    <text evidence="1">Belongs to the nitroreductase family.</text>
</comment>
<evidence type="ECO:0000256" key="2">
    <source>
        <dbReference type="ARBA" id="ARBA00023002"/>
    </source>
</evidence>
<reference evidence="4" key="1">
    <citation type="submission" date="2020-10" db="EMBL/GenBank/DDBJ databases">
        <authorList>
            <person name="Gilroy R."/>
        </authorList>
    </citation>
    <scope>NUCLEOTIDE SEQUENCE</scope>
    <source>
        <strain evidence="4">ChiSjej6B24-2974</strain>
    </source>
</reference>
<dbReference type="EMBL" id="DVFZ01000041">
    <property type="protein sequence ID" value="HIQ82271.1"/>
    <property type="molecule type" value="Genomic_DNA"/>
</dbReference>
<dbReference type="Proteomes" id="UP000824260">
    <property type="component" value="Unassembled WGS sequence"/>
</dbReference>
<dbReference type="Pfam" id="PF00881">
    <property type="entry name" value="Nitroreductase"/>
    <property type="match status" value="1"/>
</dbReference>
<name>A0A9D0ZL58_9FIRM</name>
<dbReference type="InterPro" id="IPR029479">
    <property type="entry name" value="Nitroreductase"/>
</dbReference>
<evidence type="ECO:0000256" key="1">
    <source>
        <dbReference type="ARBA" id="ARBA00007118"/>
    </source>
</evidence>
<feature type="domain" description="Nitroreductase" evidence="3">
    <location>
        <begin position="10"/>
        <end position="172"/>
    </location>
</feature>
<keyword evidence="2" id="KW-0560">Oxidoreductase</keyword>